<reference evidence="2 3" key="1">
    <citation type="submission" date="2018-06" db="EMBL/GenBank/DDBJ databases">
        <authorList>
            <consortium name="Pathogen Informatics"/>
            <person name="Doyle S."/>
        </authorList>
    </citation>
    <scope>NUCLEOTIDE SEQUENCE [LARGE SCALE GENOMIC DNA]</scope>
    <source>
        <strain evidence="2 3">NCTC5664</strain>
    </source>
</reference>
<organism evidence="2 3">
    <name type="scientific">Staphylococcus aureus</name>
    <dbReference type="NCBI Taxonomy" id="1280"/>
    <lineage>
        <taxon>Bacteria</taxon>
        <taxon>Bacillati</taxon>
        <taxon>Bacillota</taxon>
        <taxon>Bacilli</taxon>
        <taxon>Bacillales</taxon>
        <taxon>Staphylococcaceae</taxon>
        <taxon>Staphylococcus</taxon>
    </lineage>
</organism>
<proteinExistence type="predicted"/>
<evidence type="ECO:0000313" key="3">
    <source>
        <dbReference type="Proteomes" id="UP000254502"/>
    </source>
</evidence>
<protein>
    <recommendedName>
        <fullName evidence="1">DUF7147 domain-containing protein</fullName>
    </recommendedName>
</protein>
<gene>
    <name evidence="2" type="ORF">NCTC5664_02462</name>
</gene>
<evidence type="ECO:0000313" key="2">
    <source>
        <dbReference type="EMBL" id="SUK82797.1"/>
    </source>
</evidence>
<name>A0A380E1E6_STAAU</name>
<dbReference type="Proteomes" id="UP000254502">
    <property type="component" value="Unassembled WGS sequence"/>
</dbReference>
<dbReference type="Pfam" id="PF23648">
    <property type="entry name" value="DUF7147"/>
    <property type="match status" value="1"/>
</dbReference>
<feature type="domain" description="DUF7147" evidence="1">
    <location>
        <begin position="1"/>
        <end position="25"/>
    </location>
</feature>
<dbReference type="AlphaFoldDB" id="A0A380E1E6"/>
<dbReference type="EMBL" id="UHAQ01000003">
    <property type="protein sequence ID" value="SUK82797.1"/>
    <property type="molecule type" value="Genomic_DNA"/>
</dbReference>
<dbReference type="InterPro" id="IPR055571">
    <property type="entry name" value="DUF7147"/>
</dbReference>
<accession>A0A380E1E6</accession>
<sequence>MKQTFITLGEGLTDLFEFMTMIEYKPSTY</sequence>
<evidence type="ECO:0000259" key="1">
    <source>
        <dbReference type="Pfam" id="PF23648"/>
    </source>
</evidence>